<feature type="signal peptide" evidence="1">
    <location>
        <begin position="1"/>
        <end position="19"/>
    </location>
</feature>
<comment type="caution">
    <text evidence="2">The sequence shown here is derived from an EMBL/GenBank/DDBJ whole genome shotgun (WGS) entry which is preliminary data.</text>
</comment>
<organism evidence="2 3">
    <name type="scientific">Portunus trituberculatus</name>
    <name type="common">Swimming crab</name>
    <name type="synonym">Neptunus trituberculatus</name>
    <dbReference type="NCBI Taxonomy" id="210409"/>
    <lineage>
        <taxon>Eukaryota</taxon>
        <taxon>Metazoa</taxon>
        <taxon>Ecdysozoa</taxon>
        <taxon>Arthropoda</taxon>
        <taxon>Crustacea</taxon>
        <taxon>Multicrustacea</taxon>
        <taxon>Malacostraca</taxon>
        <taxon>Eumalacostraca</taxon>
        <taxon>Eucarida</taxon>
        <taxon>Decapoda</taxon>
        <taxon>Pleocyemata</taxon>
        <taxon>Brachyura</taxon>
        <taxon>Eubrachyura</taxon>
        <taxon>Portunoidea</taxon>
        <taxon>Portunidae</taxon>
        <taxon>Portuninae</taxon>
        <taxon>Portunus</taxon>
    </lineage>
</organism>
<name>A0A5B7H1V1_PORTR</name>
<keyword evidence="3" id="KW-1185">Reference proteome</keyword>
<sequence>MASRSSFFLMFLFLRNGLSHVTQYGGDAPCPRPLRSSGLNQATRNSVSSAICSSINCYQMKRVYAAACLPPLRQQFCA</sequence>
<dbReference type="Proteomes" id="UP000324222">
    <property type="component" value="Unassembled WGS sequence"/>
</dbReference>
<keyword evidence="1" id="KW-0732">Signal</keyword>
<feature type="chain" id="PRO_5022671674" description="Secreted protein" evidence="1">
    <location>
        <begin position="20"/>
        <end position="78"/>
    </location>
</feature>
<evidence type="ECO:0008006" key="4">
    <source>
        <dbReference type="Google" id="ProtNLM"/>
    </source>
</evidence>
<evidence type="ECO:0000256" key="1">
    <source>
        <dbReference type="SAM" id="SignalP"/>
    </source>
</evidence>
<dbReference type="EMBL" id="VSRR010024888">
    <property type="protein sequence ID" value="MPC66531.1"/>
    <property type="molecule type" value="Genomic_DNA"/>
</dbReference>
<accession>A0A5B7H1V1</accession>
<gene>
    <name evidence="2" type="ORF">E2C01_060680</name>
</gene>
<dbReference type="AlphaFoldDB" id="A0A5B7H1V1"/>
<evidence type="ECO:0000313" key="2">
    <source>
        <dbReference type="EMBL" id="MPC66531.1"/>
    </source>
</evidence>
<proteinExistence type="predicted"/>
<evidence type="ECO:0000313" key="3">
    <source>
        <dbReference type="Proteomes" id="UP000324222"/>
    </source>
</evidence>
<reference evidence="2 3" key="1">
    <citation type="submission" date="2019-05" db="EMBL/GenBank/DDBJ databases">
        <title>Another draft genome of Portunus trituberculatus and its Hox gene families provides insights of decapod evolution.</title>
        <authorList>
            <person name="Jeong J.-H."/>
            <person name="Song I."/>
            <person name="Kim S."/>
            <person name="Choi T."/>
            <person name="Kim D."/>
            <person name="Ryu S."/>
            <person name="Kim W."/>
        </authorList>
    </citation>
    <scope>NUCLEOTIDE SEQUENCE [LARGE SCALE GENOMIC DNA]</scope>
    <source>
        <tissue evidence="2">Muscle</tissue>
    </source>
</reference>
<protein>
    <recommendedName>
        <fullName evidence="4">Secreted protein</fullName>
    </recommendedName>
</protein>